<comment type="caution">
    <text evidence="1">The sequence shown here is derived from an EMBL/GenBank/DDBJ whole genome shotgun (WGS) entry which is preliminary data.</text>
</comment>
<evidence type="ECO:0000313" key="1">
    <source>
        <dbReference type="EMBL" id="GBM92930.1"/>
    </source>
</evidence>
<dbReference type="Proteomes" id="UP000499080">
    <property type="component" value="Unassembled WGS sequence"/>
</dbReference>
<sequence length="109" mass="12160">MRFDIRHDDTKFFMISAPDLNTGFATVSYISVRRGQKPVERMAVSSNGQTLDCCDSPQWSPNGKNGPVWWQRLASGSEDRDPIPAKDSSFVGPGAREIRHVSNTVFLDT</sequence>
<reference evidence="1 2" key="1">
    <citation type="journal article" date="2019" name="Sci. Rep.">
        <title>Orb-weaving spider Araneus ventricosus genome elucidates the spidroin gene catalogue.</title>
        <authorList>
            <person name="Kono N."/>
            <person name="Nakamura H."/>
            <person name="Ohtoshi R."/>
            <person name="Moran D.A.P."/>
            <person name="Shinohara A."/>
            <person name="Yoshida Y."/>
            <person name="Fujiwara M."/>
            <person name="Mori M."/>
            <person name="Tomita M."/>
            <person name="Arakawa K."/>
        </authorList>
    </citation>
    <scope>NUCLEOTIDE SEQUENCE [LARGE SCALE GENOMIC DNA]</scope>
</reference>
<accession>A0A4Y2JSC7</accession>
<proteinExistence type="predicted"/>
<dbReference type="EMBL" id="BGPR01003832">
    <property type="protein sequence ID" value="GBM92930.1"/>
    <property type="molecule type" value="Genomic_DNA"/>
</dbReference>
<organism evidence="1 2">
    <name type="scientific">Araneus ventricosus</name>
    <name type="common">Orbweaver spider</name>
    <name type="synonym">Epeira ventricosa</name>
    <dbReference type="NCBI Taxonomy" id="182803"/>
    <lineage>
        <taxon>Eukaryota</taxon>
        <taxon>Metazoa</taxon>
        <taxon>Ecdysozoa</taxon>
        <taxon>Arthropoda</taxon>
        <taxon>Chelicerata</taxon>
        <taxon>Arachnida</taxon>
        <taxon>Araneae</taxon>
        <taxon>Araneomorphae</taxon>
        <taxon>Entelegynae</taxon>
        <taxon>Araneoidea</taxon>
        <taxon>Araneidae</taxon>
        <taxon>Araneus</taxon>
    </lineage>
</organism>
<keyword evidence="2" id="KW-1185">Reference proteome</keyword>
<gene>
    <name evidence="1" type="ORF">AVEN_136423_1</name>
</gene>
<protein>
    <submittedName>
        <fullName evidence="1">Uncharacterized protein</fullName>
    </submittedName>
</protein>
<evidence type="ECO:0000313" key="2">
    <source>
        <dbReference type="Proteomes" id="UP000499080"/>
    </source>
</evidence>
<dbReference type="AlphaFoldDB" id="A0A4Y2JSC7"/>
<name>A0A4Y2JSC7_ARAVE</name>